<protein>
    <submittedName>
        <fullName evidence="2">Uncharacterized protein</fullName>
    </submittedName>
</protein>
<gene>
    <name evidence="2" type="ORF">CIB54_00830</name>
</gene>
<sequence length="69" mass="7942">MLPVTGNKPYMPIEMDQTAMGKEDKMKKENKDEEKKDEGEIRVGDDGATYQLIEGKWQQIAPPPKKQYD</sequence>
<accession>A0A2N1EFX5</accession>
<feature type="region of interest" description="Disordered" evidence="1">
    <location>
        <begin position="1"/>
        <end position="46"/>
    </location>
</feature>
<evidence type="ECO:0000313" key="2">
    <source>
        <dbReference type="EMBL" id="PKH27429.1"/>
    </source>
</evidence>
<evidence type="ECO:0000256" key="1">
    <source>
        <dbReference type="SAM" id="MobiDB-lite"/>
    </source>
</evidence>
<name>A0A2N1EFX5_PSEFL</name>
<organism evidence="2 3">
    <name type="scientific">Pseudomonas fluorescens</name>
    <dbReference type="NCBI Taxonomy" id="294"/>
    <lineage>
        <taxon>Bacteria</taxon>
        <taxon>Pseudomonadati</taxon>
        <taxon>Pseudomonadota</taxon>
        <taxon>Gammaproteobacteria</taxon>
        <taxon>Pseudomonadales</taxon>
        <taxon>Pseudomonadaceae</taxon>
        <taxon>Pseudomonas</taxon>
    </lineage>
</organism>
<dbReference type="RefSeq" id="WP_101218224.1">
    <property type="nucleotide sequence ID" value="NZ_KZ477985.1"/>
</dbReference>
<dbReference type="EMBL" id="NVXX01000001">
    <property type="protein sequence ID" value="PKH27429.1"/>
    <property type="molecule type" value="Genomic_DNA"/>
</dbReference>
<feature type="compositionally biased region" description="Basic and acidic residues" evidence="1">
    <location>
        <begin position="21"/>
        <end position="45"/>
    </location>
</feature>
<dbReference type="Proteomes" id="UP000233564">
    <property type="component" value="Unassembled WGS sequence"/>
</dbReference>
<evidence type="ECO:0000313" key="3">
    <source>
        <dbReference type="Proteomes" id="UP000233564"/>
    </source>
</evidence>
<comment type="caution">
    <text evidence="2">The sequence shown here is derived from an EMBL/GenBank/DDBJ whole genome shotgun (WGS) entry which is preliminary data.</text>
</comment>
<dbReference type="AlphaFoldDB" id="A0A2N1EFX5"/>
<reference evidence="2 3" key="1">
    <citation type="submission" date="2017-08" db="EMBL/GenBank/DDBJ databases">
        <authorList>
            <person name="de Groot N.N."/>
        </authorList>
    </citation>
    <scope>NUCLEOTIDE SEQUENCE [LARGE SCALE GENOMIC DNA]</scope>
    <source>
        <strain evidence="2 3">PfR 37</strain>
    </source>
</reference>
<proteinExistence type="predicted"/>